<comment type="caution">
    <text evidence="1">The sequence shown here is derived from an EMBL/GenBank/DDBJ whole genome shotgun (WGS) entry which is preliminary data.</text>
</comment>
<dbReference type="AlphaFoldDB" id="A0A0J5FSM2"/>
<accession>A0A0J5FSM2</accession>
<name>A0A0J5FSM2_9GAMM</name>
<evidence type="ECO:0000313" key="1">
    <source>
        <dbReference type="EMBL" id="KMJ44932.1"/>
    </source>
</evidence>
<keyword evidence="2" id="KW-1185">Reference proteome</keyword>
<dbReference type="STRING" id="880157.AB204_11665"/>
<dbReference type="Pfam" id="PF07927">
    <property type="entry name" value="HicA_toxin"/>
    <property type="match status" value="1"/>
</dbReference>
<dbReference type="OrthoDB" id="73001at2"/>
<sequence length="93" mass="10553">MEIEYPNKESGCRRQKTLSDVFSRPINGSIKWSDIEALFTALGAEIHEREGSRIAVLLNGEKRIFHRPHPRPTTDKGAVNSIRIWLDSLGIKP</sequence>
<protein>
    <submittedName>
        <fullName evidence="1">HicA</fullName>
    </submittedName>
</protein>
<dbReference type="EMBL" id="LFCV01000070">
    <property type="protein sequence ID" value="KMJ44932.1"/>
    <property type="molecule type" value="Genomic_DNA"/>
</dbReference>
<dbReference type="GO" id="GO:0003729">
    <property type="term" value="F:mRNA binding"/>
    <property type="evidence" value="ECO:0007669"/>
    <property type="project" value="InterPro"/>
</dbReference>
<organism evidence="1 2">
    <name type="scientific">Xenorhabdus khoisanae</name>
    <dbReference type="NCBI Taxonomy" id="880157"/>
    <lineage>
        <taxon>Bacteria</taxon>
        <taxon>Pseudomonadati</taxon>
        <taxon>Pseudomonadota</taxon>
        <taxon>Gammaproteobacteria</taxon>
        <taxon>Enterobacterales</taxon>
        <taxon>Morganellaceae</taxon>
        <taxon>Xenorhabdus</taxon>
    </lineage>
</organism>
<proteinExistence type="predicted"/>
<reference evidence="1 2" key="1">
    <citation type="submission" date="2015-06" db="EMBL/GenBank/DDBJ databases">
        <title>Draft Whole-Genome Sequence of the Entomopathogenic Bacterium Xenorhabdus khoisanae.</title>
        <authorList>
            <person name="Naidoo S."/>
            <person name="Featherston J."/>
            <person name="Gray V.M."/>
        </authorList>
    </citation>
    <scope>NUCLEOTIDE SEQUENCE [LARGE SCALE GENOMIC DNA]</scope>
    <source>
        <strain evidence="1 2">MCB</strain>
    </source>
</reference>
<gene>
    <name evidence="1" type="ORF">AB204_11665</name>
</gene>
<dbReference type="PATRIC" id="fig|880157.4.peg.2478"/>
<evidence type="ECO:0000313" key="2">
    <source>
        <dbReference type="Proteomes" id="UP000036277"/>
    </source>
</evidence>
<dbReference type="InterPro" id="IPR012933">
    <property type="entry name" value="HicA_mRNA_interferase"/>
</dbReference>
<dbReference type="Proteomes" id="UP000036277">
    <property type="component" value="Unassembled WGS sequence"/>
</dbReference>